<keyword evidence="1" id="KW-0479">Metal-binding</keyword>
<gene>
    <name evidence="8" type="ORF">N7505_011961</name>
</gene>
<feature type="compositionally biased region" description="Low complexity" evidence="6">
    <location>
        <begin position="71"/>
        <end position="83"/>
    </location>
</feature>
<evidence type="ECO:0000256" key="1">
    <source>
        <dbReference type="ARBA" id="ARBA00022723"/>
    </source>
</evidence>
<sequence>MSAVSQGEADRVLQLKSREREAHACYPCRKRKVKCDGCQPCRTCQKRKHPEICTYSLSHSRRRSASRHSVARSASPRSPAVASNQQARPDDRSKNYVYSGDNSVASILRMRASDVNESVAREVGSVLGLQNTFSNYTFMNSKTPLEKWQSLLTVMPQRSEVLKFFHFYRVTAYPFNPILADIDRFESDLCAYLNAHASGELHDPDKITDRWATDKSIGHISLLLATLAAGAHYSDIGCSERFELSTDFARRSFHGLRLANFLFRPSLDIIQALLILGNTLQNMGQSDAAWALLGTTIRLAQTMGLHTERSTVHWPDHVRTKAKNLWSTIIWQDSLLCLCYDRPPIVSVTGWSVANSFFERQDLSFAEVMHLLCRIGLDIMRPENLSTAESDRALEGLQRLDYAHQRGLPYLRTRENCTTMQQHLEHLALRMHTSFCVSVLCRPAMKQSTPQPFLHQTGILRDRAKGSLIDASRAFLDFQALSTVPLRSWSMVHTVLSSTLLLCIWEETRNDPECRNLQQKVIDVFSSSNSRISDDGASLSESDSQWLSDRHIRALVTLRSALEREQETSATETENWAGMAPNTLPQFGPGPVGPPLDMTNPFDVSPVTYLDSIMNLPMFDYTQENGFL</sequence>
<name>A0ABQ8W025_PENCH</name>
<organism evidence="8 9">
    <name type="scientific">Penicillium chrysogenum</name>
    <name type="common">Penicillium notatum</name>
    <dbReference type="NCBI Taxonomy" id="5076"/>
    <lineage>
        <taxon>Eukaryota</taxon>
        <taxon>Fungi</taxon>
        <taxon>Dikarya</taxon>
        <taxon>Ascomycota</taxon>
        <taxon>Pezizomycotina</taxon>
        <taxon>Eurotiomycetes</taxon>
        <taxon>Eurotiomycetidae</taxon>
        <taxon>Eurotiales</taxon>
        <taxon>Aspergillaceae</taxon>
        <taxon>Penicillium</taxon>
        <taxon>Penicillium chrysogenum species complex</taxon>
    </lineage>
</organism>
<evidence type="ECO:0000313" key="9">
    <source>
        <dbReference type="Proteomes" id="UP001220256"/>
    </source>
</evidence>
<evidence type="ECO:0000256" key="4">
    <source>
        <dbReference type="ARBA" id="ARBA00023163"/>
    </source>
</evidence>
<reference evidence="8 9" key="1">
    <citation type="journal article" date="2023" name="IMA Fungus">
        <title>Comparative genomic study of the Penicillium genus elucidates a diverse pangenome and 15 lateral gene transfer events.</title>
        <authorList>
            <person name="Petersen C."/>
            <person name="Sorensen T."/>
            <person name="Nielsen M.R."/>
            <person name="Sondergaard T.E."/>
            <person name="Sorensen J.L."/>
            <person name="Fitzpatrick D.A."/>
            <person name="Frisvad J.C."/>
            <person name="Nielsen K.L."/>
        </authorList>
    </citation>
    <scope>NUCLEOTIDE SEQUENCE [LARGE SCALE GENOMIC DNA]</scope>
    <source>
        <strain evidence="8 9">IBT 3361</strain>
    </source>
</reference>
<dbReference type="Gene3D" id="4.10.240.10">
    <property type="entry name" value="Zn(2)-C6 fungal-type DNA-binding domain"/>
    <property type="match status" value="1"/>
</dbReference>
<dbReference type="Pfam" id="PF00172">
    <property type="entry name" value="Zn_clus"/>
    <property type="match status" value="1"/>
</dbReference>
<feature type="domain" description="Zn(2)-C6 fungal-type" evidence="7">
    <location>
        <begin position="24"/>
        <end position="55"/>
    </location>
</feature>
<evidence type="ECO:0000256" key="5">
    <source>
        <dbReference type="ARBA" id="ARBA00023242"/>
    </source>
</evidence>
<protein>
    <recommendedName>
        <fullName evidence="7">Zn(2)-C6 fungal-type domain-containing protein</fullName>
    </recommendedName>
</protein>
<evidence type="ECO:0000256" key="2">
    <source>
        <dbReference type="ARBA" id="ARBA00023015"/>
    </source>
</evidence>
<dbReference type="EMBL" id="JAPVEB010000012">
    <property type="protein sequence ID" value="KAJ5253298.1"/>
    <property type="molecule type" value="Genomic_DNA"/>
</dbReference>
<evidence type="ECO:0000259" key="7">
    <source>
        <dbReference type="PROSITE" id="PS50048"/>
    </source>
</evidence>
<keyword evidence="2" id="KW-0805">Transcription regulation</keyword>
<dbReference type="PANTHER" id="PTHR43374:SF1">
    <property type="entry name" value="FLAVIN PRENYLTRANSFERASE PAD1, MITOCHONDRIAL"/>
    <property type="match status" value="1"/>
</dbReference>
<evidence type="ECO:0000256" key="6">
    <source>
        <dbReference type="SAM" id="MobiDB-lite"/>
    </source>
</evidence>
<accession>A0ABQ8W025</accession>
<dbReference type="InterPro" id="IPR004507">
    <property type="entry name" value="UbiX-like"/>
</dbReference>
<evidence type="ECO:0000313" key="8">
    <source>
        <dbReference type="EMBL" id="KAJ5253298.1"/>
    </source>
</evidence>
<dbReference type="CDD" id="cd12148">
    <property type="entry name" value="fungal_TF_MHR"/>
    <property type="match status" value="1"/>
</dbReference>
<dbReference type="PANTHER" id="PTHR43374">
    <property type="entry name" value="FLAVIN PRENYLTRANSFERASE"/>
    <property type="match status" value="1"/>
</dbReference>
<dbReference type="SUPFAM" id="SSF57701">
    <property type="entry name" value="Zn2/Cys6 DNA-binding domain"/>
    <property type="match status" value="1"/>
</dbReference>
<dbReference type="SMART" id="SM00906">
    <property type="entry name" value="Fungal_trans"/>
    <property type="match status" value="1"/>
</dbReference>
<dbReference type="SMART" id="SM00066">
    <property type="entry name" value="GAL4"/>
    <property type="match status" value="1"/>
</dbReference>
<dbReference type="PROSITE" id="PS00463">
    <property type="entry name" value="ZN2_CY6_FUNGAL_1"/>
    <property type="match status" value="1"/>
</dbReference>
<evidence type="ECO:0000256" key="3">
    <source>
        <dbReference type="ARBA" id="ARBA00023125"/>
    </source>
</evidence>
<dbReference type="InterPro" id="IPR001138">
    <property type="entry name" value="Zn2Cys6_DnaBD"/>
</dbReference>
<feature type="region of interest" description="Disordered" evidence="6">
    <location>
        <begin position="64"/>
        <end position="95"/>
    </location>
</feature>
<dbReference type="InterPro" id="IPR007219">
    <property type="entry name" value="XnlR_reg_dom"/>
</dbReference>
<comment type="caution">
    <text evidence="8">The sequence shown here is derived from an EMBL/GenBank/DDBJ whole genome shotgun (WGS) entry which is preliminary data.</text>
</comment>
<keyword evidence="5" id="KW-0539">Nucleus</keyword>
<dbReference type="Pfam" id="PF04082">
    <property type="entry name" value="Fungal_trans"/>
    <property type="match status" value="1"/>
</dbReference>
<proteinExistence type="predicted"/>
<keyword evidence="9" id="KW-1185">Reference proteome</keyword>
<keyword evidence="3" id="KW-0238">DNA-binding</keyword>
<dbReference type="Proteomes" id="UP001220256">
    <property type="component" value="Unassembled WGS sequence"/>
</dbReference>
<keyword evidence="4" id="KW-0804">Transcription</keyword>
<dbReference type="CDD" id="cd00067">
    <property type="entry name" value="GAL4"/>
    <property type="match status" value="1"/>
</dbReference>
<dbReference type="PROSITE" id="PS50048">
    <property type="entry name" value="ZN2_CY6_FUNGAL_2"/>
    <property type="match status" value="1"/>
</dbReference>
<dbReference type="InterPro" id="IPR036864">
    <property type="entry name" value="Zn2-C6_fun-type_DNA-bd_sf"/>
</dbReference>